<dbReference type="PANTHER" id="PTHR11661:SF44">
    <property type="entry name" value="LARGE RIBOSOMAL SUBUNIT PROTEIN UL11X"/>
    <property type="match status" value="1"/>
</dbReference>
<organism evidence="6 7">
    <name type="scientific">Glycine soja</name>
    <name type="common">Wild soybean</name>
    <dbReference type="NCBI Taxonomy" id="3848"/>
    <lineage>
        <taxon>Eukaryota</taxon>
        <taxon>Viridiplantae</taxon>
        <taxon>Streptophyta</taxon>
        <taxon>Embryophyta</taxon>
        <taxon>Tracheophyta</taxon>
        <taxon>Spermatophyta</taxon>
        <taxon>Magnoliopsida</taxon>
        <taxon>eudicotyledons</taxon>
        <taxon>Gunneridae</taxon>
        <taxon>Pentapetalae</taxon>
        <taxon>rosids</taxon>
        <taxon>fabids</taxon>
        <taxon>Fabales</taxon>
        <taxon>Fabaceae</taxon>
        <taxon>Papilionoideae</taxon>
        <taxon>50 kb inversion clade</taxon>
        <taxon>NPAAA clade</taxon>
        <taxon>indigoferoid/millettioid clade</taxon>
        <taxon>Phaseoleae</taxon>
        <taxon>Glycine</taxon>
        <taxon>Glycine subgen. Soja</taxon>
    </lineage>
</organism>
<dbReference type="InterPro" id="IPR020783">
    <property type="entry name" value="Ribosomal_uL11_C"/>
</dbReference>
<feature type="domain" description="Large ribosomal subunit protein uL11 C-terminal" evidence="5">
    <location>
        <begin position="70"/>
        <end position="130"/>
    </location>
</feature>
<dbReference type="GO" id="GO:0070180">
    <property type="term" value="F:large ribosomal subunit rRNA binding"/>
    <property type="evidence" value="ECO:0007669"/>
    <property type="project" value="TreeGrafter"/>
</dbReference>
<dbReference type="Pfam" id="PF00298">
    <property type="entry name" value="Ribosomal_L11"/>
    <property type="match status" value="1"/>
</dbReference>
<keyword evidence="2 6" id="KW-0689">Ribosomal protein</keyword>
<protein>
    <submittedName>
        <fullName evidence="6">60S ribosomal protein L12-3</fullName>
    </submittedName>
</protein>
<evidence type="ECO:0000259" key="5">
    <source>
        <dbReference type="Pfam" id="PF00298"/>
    </source>
</evidence>
<dbReference type="InterPro" id="IPR000911">
    <property type="entry name" value="Ribosomal_uL11"/>
</dbReference>
<dbReference type="EMBL" id="QZWG01000019">
    <property type="protein sequence ID" value="RZB46578.1"/>
    <property type="molecule type" value="Genomic_DNA"/>
</dbReference>
<evidence type="ECO:0000256" key="3">
    <source>
        <dbReference type="ARBA" id="ARBA00023274"/>
    </source>
</evidence>
<dbReference type="AlphaFoldDB" id="A0A445FCK4"/>
<comment type="caution">
    <text evidence="6">The sequence shown here is derived from an EMBL/GenBank/DDBJ whole genome shotgun (WGS) entry which is preliminary data.</text>
</comment>
<dbReference type="Gramene" id="XM_028360757.1">
    <property type="protein sequence ID" value="XP_028216558.1"/>
    <property type="gene ID" value="LOC114398575"/>
</dbReference>
<dbReference type="Gene3D" id="1.10.10.250">
    <property type="entry name" value="Ribosomal protein L11, C-terminal domain"/>
    <property type="match status" value="1"/>
</dbReference>
<dbReference type="Proteomes" id="UP000289340">
    <property type="component" value="Chromosome 19"/>
</dbReference>
<dbReference type="GO" id="GO:0003735">
    <property type="term" value="F:structural constituent of ribosome"/>
    <property type="evidence" value="ECO:0007669"/>
    <property type="project" value="InterPro"/>
</dbReference>
<dbReference type="GO" id="GO:0022625">
    <property type="term" value="C:cytosolic large ribosomal subunit"/>
    <property type="evidence" value="ECO:0007669"/>
    <property type="project" value="TreeGrafter"/>
</dbReference>
<evidence type="ECO:0000256" key="2">
    <source>
        <dbReference type="ARBA" id="ARBA00022980"/>
    </source>
</evidence>
<dbReference type="GO" id="GO:0006412">
    <property type="term" value="P:translation"/>
    <property type="evidence" value="ECO:0007669"/>
    <property type="project" value="InterPro"/>
</dbReference>
<dbReference type="PANTHER" id="PTHR11661">
    <property type="entry name" value="60S RIBOSOMAL PROTEIN L12"/>
    <property type="match status" value="1"/>
</dbReference>
<sequence length="137" mass="15090">MRNQIPNPYSCSLNQNLELQATTIASPETPPFGTHFEEDKRGHNGGNNDGEAHHAQPVGKGRDGALHPRTLVIKALKKHKGDRKNTKNNKHNGNISHDRIFDIARVMRSCSMAKDLNDTIKEILGTCVSIVCTLPTS</sequence>
<evidence type="ECO:0000256" key="4">
    <source>
        <dbReference type="SAM" id="MobiDB-lite"/>
    </source>
</evidence>
<evidence type="ECO:0000256" key="1">
    <source>
        <dbReference type="ARBA" id="ARBA00010537"/>
    </source>
</evidence>
<name>A0A445FCK4_GLYSO</name>
<gene>
    <name evidence="6" type="ORF">D0Y65_050561</name>
</gene>
<keyword evidence="7" id="KW-1185">Reference proteome</keyword>
<accession>A0A445FCK4</accession>
<dbReference type="InterPro" id="IPR036769">
    <property type="entry name" value="Ribosomal_uL11_C_sf"/>
</dbReference>
<feature type="region of interest" description="Disordered" evidence="4">
    <location>
        <begin position="25"/>
        <end position="67"/>
    </location>
</feature>
<evidence type="ECO:0000313" key="7">
    <source>
        <dbReference type="Proteomes" id="UP000289340"/>
    </source>
</evidence>
<dbReference type="SUPFAM" id="SSF46906">
    <property type="entry name" value="Ribosomal protein L11, C-terminal domain"/>
    <property type="match status" value="1"/>
</dbReference>
<reference evidence="6 7" key="1">
    <citation type="submission" date="2018-09" db="EMBL/GenBank/DDBJ databases">
        <title>A high-quality reference genome of wild soybean provides a powerful tool to mine soybean genomes.</title>
        <authorList>
            <person name="Xie M."/>
            <person name="Chung C.Y.L."/>
            <person name="Li M.-W."/>
            <person name="Wong F.-L."/>
            <person name="Chan T.-F."/>
            <person name="Lam H.-M."/>
        </authorList>
    </citation>
    <scope>NUCLEOTIDE SEQUENCE [LARGE SCALE GENOMIC DNA]</scope>
    <source>
        <strain evidence="7">cv. W05</strain>
        <tissue evidence="6">Hypocotyl of etiolated seedlings</tissue>
    </source>
</reference>
<feature type="compositionally biased region" description="Basic and acidic residues" evidence="4">
    <location>
        <begin position="50"/>
        <end position="66"/>
    </location>
</feature>
<proteinExistence type="inferred from homology"/>
<evidence type="ECO:0000313" key="6">
    <source>
        <dbReference type="EMBL" id="RZB46578.1"/>
    </source>
</evidence>
<comment type="similarity">
    <text evidence="1">Belongs to the universal ribosomal protein uL11 family.</text>
</comment>
<keyword evidence="3" id="KW-0687">Ribonucleoprotein</keyword>